<sequence length="429" mass="48058">MMMTFRLNTLDDGLQQIDDGLQQAQDYQELKFQLHQHLIGEIERDHLGLPDLARAEIAAYVREKVIAYVADRHLPISGYDLENLVEEVVDELAGYGPLESLIKDDRINDILVNGPKRVFIERDGRLEMTTLRFIDDEHVLRVIRRILAHLGRRIDEASPMVDARLPDGSRVNAIIPPLALDGPCLSIRKFRKQPLLSGDLLQYGTLDNEMLQFLTAAVERRCNLIVSGGTGAGKTTLLNVLSRFIPHGERIVTIEDAAELQLEHDHVVRLETRPSNIDGSGEITARELVKNSLRMRPDRIVLGEVRGEEVMDVLQAMNTGHDGCMSTVHANSPEDAMLRFEMLAGLARFQGTESTLRKMIAAAIELVVQIARMPNGQRKVVSITEVAGVRDGQFVLNELYAYDAAGGHFSHSGVRPCNKKLQDLLFRRL</sequence>
<dbReference type="InterPro" id="IPR050921">
    <property type="entry name" value="T4SS_GSP_E_ATPase"/>
</dbReference>
<dbReference type="EMBL" id="FNFX01000001">
    <property type="protein sequence ID" value="SDK21782.1"/>
    <property type="molecule type" value="Genomic_DNA"/>
</dbReference>
<organism evidence="3 4">
    <name type="scientific">Methylophilus rhizosphaerae</name>
    <dbReference type="NCBI Taxonomy" id="492660"/>
    <lineage>
        <taxon>Bacteria</taxon>
        <taxon>Pseudomonadati</taxon>
        <taxon>Pseudomonadota</taxon>
        <taxon>Betaproteobacteria</taxon>
        <taxon>Nitrosomonadales</taxon>
        <taxon>Methylophilaceae</taxon>
        <taxon>Methylophilus</taxon>
    </lineage>
</organism>
<dbReference type="Pfam" id="PF00437">
    <property type="entry name" value="T2SSE"/>
    <property type="match status" value="1"/>
</dbReference>
<proteinExistence type="inferred from homology"/>
<feature type="domain" description="Bacterial type II secretion system protein E" evidence="2">
    <location>
        <begin position="93"/>
        <end position="372"/>
    </location>
</feature>
<dbReference type="InterPro" id="IPR001482">
    <property type="entry name" value="T2SS/T4SS_dom"/>
</dbReference>
<dbReference type="PANTHER" id="PTHR30486">
    <property type="entry name" value="TWITCHING MOTILITY PROTEIN PILT"/>
    <property type="match status" value="1"/>
</dbReference>
<dbReference type="RefSeq" id="WP_281202856.1">
    <property type="nucleotide sequence ID" value="NZ_FNFX01000001.1"/>
</dbReference>
<dbReference type="PANTHER" id="PTHR30486:SF15">
    <property type="entry name" value="TYPE II_IV SECRETION SYSTEM ATPASE"/>
    <property type="match status" value="1"/>
</dbReference>
<evidence type="ECO:0000259" key="2">
    <source>
        <dbReference type="Pfam" id="PF00437"/>
    </source>
</evidence>
<dbReference type="GO" id="GO:0016887">
    <property type="term" value="F:ATP hydrolysis activity"/>
    <property type="evidence" value="ECO:0007669"/>
    <property type="project" value="InterPro"/>
</dbReference>
<dbReference type="CDD" id="cd01130">
    <property type="entry name" value="VirB11-like_ATPase"/>
    <property type="match status" value="1"/>
</dbReference>
<dbReference type="Gene3D" id="3.30.450.380">
    <property type="match status" value="1"/>
</dbReference>
<evidence type="ECO:0000313" key="3">
    <source>
        <dbReference type="EMBL" id="SDK21782.1"/>
    </source>
</evidence>
<protein>
    <submittedName>
        <fullName evidence="3">Pilus assembly protein CpaF</fullName>
    </submittedName>
</protein>
<dbReference type="Proteomes" id="UP000198629">
    <property type="component" value="Unassembled WGS sequence"/>
</dbReference>
<dbReference type="InterPro" id="IPR027417">
    <property type="entry name" value="P-loop_NTPase"/>
</dbReference>
<gene>
    <name evidence="3" type="ORF">SAMN05192566_0664</name>
</gene>
<dbReference type="SUPFAM" id="SSF52540">
    <property type="entry name" value="P-loop containing nucleoside triphosphate hydrolases"/>
    <property type="match status" value="1"/>
</dbReference>
<accession>A0A1G9A350</accession>
<dbReference type="AlphaFoldDB" id="A0A1G9A350"/>
<evidence type="ECO:0000256" key="1">
    <source>
        <dbReference type="ARBA" id="ARBA00006611"/>
    </source>
</evidence>
<dbReference type="Gene3D" id="3.40.50.300">
    <property type="entry name" value="P-loop containing nucleotide triphosphate hydrolases"/>
    <property type="match status" value="1"/>
</dbReference>
<keyword evidence="4" id="KW-1185">Reference proteome</keyword>
<evidence type="ECO:0000313" key="4">
    <source>
        <dbReference type="Proteomes" id="UP000198629"/>
    </source>
</evidence>
<reference evidence="4" key="1">
    <citation type="submission" date="2016-10" db="EMBL/GenBank/DDBJ databases">
        <authorList>
            <person name="Varghese N."/>
            <person name="Submissions S."/>
        </authorList>
    </citation>
    <scope>NUCLEOTIDE SEQUENCE [LARGE SCALE GENOMIC DNA]</scope>
    <source>
        <strain evidence="4">CBMB127</strain>
    </source>
</reference>
<comment type="similarity">
    <text evidence="1">Belongs to the GSP E family.</text>
</comment>
<dbReference type="STRING" id="492660.SAMN05192566_0664"/>
<name>A0A1G9A350_9PROT</name>